<keyword evidence="3" id="KW-1185">Reference proteome</keyword>
<organism evidence="2 3">
    <name type="scientific">Spirosoma sordidisoli</name>
    <dbReference type="NCBI Taxonomy" id="2502893"/>
    <lineage>
        <taxon>Bacteria</taxon>
        <taxon>Pseudomonadati</taxon>
        <taxon>Bacteroidota</taxon>
        <taxon>Cytophagia</taxon>
        <taxon>Cytophagales</taxon>
        <taxon>Cytophagaceae</taxon>
        <taxon>Spirosoma</taxon>
    </lineage>
</organism>
<dbReference type="EMBL" id="SBLB01000006">
    <property type="protein sequence ID" value="RYC67842.1"/>
    <property type="molecule type" value="Genomic_DNA"/>
</dbReference>
<keyword evidence="1" id="KW-0732">Signal</keyword>
<dbReference type="Proteomes" id="UP000290407">
    <property type="component" value="Unassembled WGS sequence"/>
</dbReference>
<name>A0A4Q2UH73_9BACT</name>
<gene>
    <name evidence="2" type="ORF">EQG79_20460</name>
</gene>
<comment type="caution">
    <text evidence="2">The sequence shown here is derived from an EMBL/GenBank/DDBJ whole genome shotgun (WGS) entry which is preliminary data.</text>
</comment>
<sequence>MSCLRSRYLFFLLFPFAASAQRPAPPAQLANPAETRQAYQASLTQLRQGYPARFAVPELSFFLFGMGDRLKLIYRSGRLLNALTGNIEEQWTVKKEVIVPSEYTVHLDLADEPGQPPRSVQIREDEQGVWVLQPGKRPRLIPGTRRPLTLPRFADQPFGPVLRVLHHEVLINISAGRPLPNFMVYARPRYRDAALMAMVLRETGNLALIRDWIMALRDPLDRYQDMTGADNLGQVLFLVSLVSDKTHPVVAVALDSSRRAIPTPAEHGVYQTTWMNFGLASLGLPNPYPVPRQTDSYASLCWWARAEEPVPAQPVSAADRERYPYLAWASDHFRSRTGNRQKLAPVGTADYPLSWEAQTRDAHYPGLTVLDKGLVKQKLAVLHAWQAAEMFLAIAQP</sequence>
<evidence type="ECO:0000256" key="1">
    <source>
        <dbReference type="SAM" id="SignalP"/>
    </source>
</evidence>
<dbReference type="AlphaFoldDB" id="A0A4Q2UH73"/>
<evidence type="ECO:0000313" key="2">
    <source>
        <dbReference type="EMBL" id="RYC67842.1"/>
    </source>
</evidence>
<protein>
    <submittedName>
        <fullName evidence="2">Uncharacterized protein</fullName>
    </submittedName>
</protein>
<accession>A0A4Q2UH73</accession>
<evidence type="ECO:0000313" key="3">
    <source>
        <dbReference type="Proteomes" id="UP000290407"/>
    </source>
</evidence>
<proteinExistence type="predicted"/>
<feature type="signal peptide" evidence="1">
    <location>
        <begin position="1"/>
        <end position="20"/>
    </location>
</feature>
<feature type="chain" id="PRO_5020408031" evidence="1">
    <location>
        <begin position="21"/>
        <end position="397"/>
    </location>
</feature>
<dbReference type="RefSeq" id="WP_129603595.1">
    <property type="nucleotide sequence ID" value="NZ_SBLB01000006.1"/>
</dbReference>
<reference evidence="2 3" key="1">
    <citation type="submission" date="2019-01" db="EMBL/GenBank/DDBJ databases">
        <title>Spirosoma flava sp. nov., a propanil-degrading bacterium isolated from herbicide-contaminated soil.</title>
        <authorList>
            <person name="Zhang L."/>
            <person name="Jiang J.-D."/>
        </authorList>
    </citation>
    <scope>NUCLEOTIDE SEQUENCE [LARGE SCALE GENOMIC DNA]</scope>
    <source>
        <strain evidence="2 3">TY50</strain>
    </source>
</reference>